<dbReference type="GO" id="GO:0005886">
    <property type="term" value="C:plasma membrane"/>
    <property type="evidence" value="ECO:0007669"/>
    <property type="project" value="UniProtKB-SubCell"/>
</dbReference>
<gene>
    <name evidence="10" type="primary">fluC</name>
    <name evidence="10" type="synonym">crcB</name>
    <name evidence="11" type="ORF">IV43_GL002203</name>
    <name evidence="12" type="ORF">LAC1533_2267</name>
</gene>
<evidence type="ECO:0000256" key="3">
    <source>
        <dbReference type="ARBA" id="ARBA00022692"/>
    </source>
</evidence>
<comment type="function">
    <text evidence="9 10">Fluoride-specific ion channel. Important for reducing fluoride concentration in the cell, thus reducing its toxicity.</text>
</comment>
<evidence type="ECO:0000256" key="6">
    <source>
        <dbReference type="ARBA" id="ARBA00023303"/>
    </source>
</evidence>
<sequence length="128" mass="14367">MKFKDLLSIFFFGSLGSLSRYGLTLLFPGKQTTLLINIIGCFLLSFLTYYVIEHNLLSGWMNAGIGTGFIGAFTTFSSFCNDFDQAILTHNLLPASLYLLFSIFGGYLAAWLGFTVANHLFKRKEHQE</sequence>
<feature type="binding site" evidence="10">
    <location>
        <position position="71"/>
    </location>
    <ligand>
        <name>Na(+)</name>
        <dbReference type="ChEBI" id="CHEBI:29101"/>
        <note>structural</note>
    </ligand>
</feature>
<keyword evidence="2 10" id="KW-1003">Cell membrane</keyword>
<comment type="catalytic activity">
    <reaction evidence="8">
        <text>fluoride(in) = fluoride(out)</text>
        <dbReference type="Rhea" id="RHEA:76159"/>
        <dbReference type="ChEBI" id="CHEBI:17051"/>
    </reaction>
    <physiologicalReaction direction="left-to-right" evidence="8">
        <dbReference type="Rhea" id="RHEA:76160"/>
    </physiologicalReaction>
</comment>
<comment type="activity regulation">
    <text evidence="10">Na(+) is not transported, but it plays an essential structural role and its presence is essential for fluoride channel function.</text>
</comment>
<feature type="binding site" evidence="10">
    <location>
        <position position="74"/>
    </location>
    <ligand>
        <name>Na(+)</name>
        <dbReference type="ChEBI" id="CHEBI:29101"/>
        <note>structural</note>
    </ligand>
</feature>
<evidence type="ECO:0000313" key="13">
    <source>
        <dbReference type="Proteomes" id="UP000051491"/>
    </source>
</evidence>
<accession>A0A0R2K1J1</accession>
<evidence type="ECO:0000256" key="1">
    <source>
        <dbReference type="ARBA" id="ARBA00004651"/>
    </source>
</evidence>
<dbReference type="GO" id="GO:0046872">
    <property type="term" value="F:metal ion binding"/>
    <property type="evidence" value="ECO:0007669"/>
    <property type="project" value="UniProtKB-KW"/>
</dbReference>
<reference evidence="12" key="2">
    <citation type="submission" date="2016-11" db="EMBL/GenBank/DDBJ databases">
        <authorList>
            <person name="Jaros S."/>
            <person name="Januszkiewicz K."/>
            <person name="Wedrychowicz H."/>
        </authorList>
    </citation>
    <scope>NUCLEOTIDE SEQUENCE [LARGE SCALE GENOMIC DNA]</scope>
    <source>
        <strain evidence="12">ACA-DC 1533</strain>
    </source>
</reference>
<dbReference type="KEGG" id="laca:LAC1533_2267"/>
<evidence type="ECO:0000313" key="11">
    <source>
        <dbReference type="EMBL" id="KRN81029.1"/>
    </source>
</evidence>
<dbReference type="OrthoDB" id="9799631at2"/>
<protein>
    <recommendedName>
        <fullName evidence="10">Fluoride-specific ion channel FluC</fullName>
    </recommendedName>
</protein>
<feature type="transmembrane region" description="Helical" evidence="10">
    <location>
        <begin position="34"/>
        <end position="52"/>
    </location>
</feature>
<dbReference type="PANTHER" id="PTHR28259:SF1">
    <property type="entry name" value="FLUORIDE EXPORT PROTEIN 1-RELATED"/>
    <property type="match status" value="1"/>
</dbReference>
<keyword evidence="10" id="KW-0479">Metal-binding</keyword>
<evidence type="ECO:0000256" key="4">
    <source>
        <dbReference type="ARBA" id="ARBA00022989"/>
    </source>
</evidence>
<keyword evidence="10" id="KW-0813">Transport</keyword>
<dbReference type="AlphaFoldDB" id="A0A0R2K1J1"/>
<evidence type="ECO:0000256" key="5">
    <source>
        <dbReference type="ARBA" id="ARBA00023136"/>
    </source>
</evidence>
<dbReference type="Pfam" id="PF02537">
    <property type="entry name" value="CRCB"/>
    <property type="match status" value="1"/>
</dbReference>
<dbReference type="Proteomes" id="UP000190935">
    <property type="component" value="Chromosome I"/>
</dbReference>
<dbReference type="STRING" id="89059.LAC1533_2267"/>
<evidence type="ECO:0000256" key="7">
    <source>
        <dbReference type="ARBA" id="ARBA00035120"/>
    </source>
</evidence>
<dbReference type="RefSeq" id="WP_010495944.1">
    <property type="nucleotide sequence ID" value="NZ_DAIMTB010000147.1"/>
</dbReference>
<dbReference type="GO" id="GO:0062054">
    <property type="term" value="F:fluoride channel activity"/>
    <property type="evidence" value="ECO:0007669"/>
    <property type="project" value="UniProtKB-UniRule"/>
</dbReference>
<evidence type="ECO:0000313" key="12">
    <source>
        <dbReference type="EMBL" id="SFV41693.1"/>
    </source>
</evidence>
<reference evidence="14" key="3">
    <citation type="submission" date="2016-11" db="EMBL/GenBank/DDBJ databases">
        <authorList>
            <person name="Papadimitriou K."/>
        </authorList>
    </citation>
    <scope>NUCLEOTIDE SEQUENCE [LARGE SCALE GENOMIC DNA]</scope>
    <source>
        <strain evidence="14">ACA-DC 1533</strain>
    </source>
</reference>
<dbReference type="PATRIC" id="fig|89059.3.peg.2323"/>
<keyword evidence="6 10" id="KW-0407">Ion channel</keyword>
<feature type="transmembrane region" description="Helical" evidence="10">
    <location>
        <begin position="59"/>
        <end position="79"/>
    </location>
</feature>
<dbReference type="EMBL" id="LT630287">
    <property type="protein sequence ID" value="SFV41693.1"/>
    <property type="molecule type" value="Genomic_DNA"/>
</dbReference>
<feature type="transmembrane region" description="Helical" evidence="10">
    <location>
        <begin position="99"/>
        <end position="121"/>
    </location>
</feature>
<dbReference type="InterPro" id="IPR003691">
    <property type="entry name" value="FluC"/>
</dbReference>
<name>A0A0R2K1J1_9LACO</name>
<dbReference type="GO" id="GO:0140114">
    <property type="term" value="P:cellular detoxification of fluoride"/>
    <property type="evidence" value="ECO:0007669"/>
    <property type="project" value="UniProtKB-UniRule"/>
</dbReference>
<organism evidence="11 13">
    <name type="scientific">Ligilactobacillus acidipiscis</name>
    <dbReference type="NCBI Taxonomy" id="89059"/>
    <lineage>
        <taxon>Bacteria</taxon>
        <taxon>Bacillati</taxon>
        <taxon>Bacillota</taxon>
        <taxon>Bacilli</taxon>
        <taxon>Lactobacillales</taxon>
        <taxon>Lactobacillaceae</taxon>
        <taxon>Ligilactobacillus</taxon>
    </lineage>
</organism>
<evidence type="ECO:0000256" key="10">
    <source>
        <dbReference type="HAMAP-Rule" id="MF_00454"/>
    </source>
</evidence>
<keyword evidence="10" id="KW-0406">Ion transport</keyword>
<keyword evidence="10" id="KW-0915">Sodium</keyword>
<keyword evidence="5 10" id="KW-0472">Membrane</keyword>
<evidence type="ECO:0000256" key="8">
    <source>
        <dbReference type="ARBA" id="ARBA00035585"/>
    </source>
</evidence>
<keyword evidence="4 10" id="KW-1133">Transmembrane helix</keyword>
<evidence type="ECO:0000256" key="2">
    <source>
        <dbReference type="ARBA" id="ARBA00022475"/>
    </source>
</evidence>
<dbReference type="HAMAP" id="MF_00454">
    <property type="entry name" value="FluC"/>
    <property type="match status" value="1"/>
</dbReference>
<keyword evidence="3 10" id="KW-0812">Transmembrane</keyword>
<dbReference type="PANTHER" id="PTHR28259">
    <property type="entry name" value="FLUORIDE EXPORT PROTEIN 1-RELATED"/>
    <property type="match status" value="1"/>
</dbReference>
<evidence type="ECO:0000313" key="14">
    <source>
        <dbReference type="Proteomes" id="UP000190935"/>
    </source>
</evidence>
<dbReference type="GeneID" id="95350356"/>
<dbReference type="Proteomes" id="UP000051491">
    <property type="component" value="Unassembled WGS sequence"/>
</dbReference>
<dbReference type="EMBL" id="JQBK01000090">
    <property type="protein sequence ID" value="KRN81029.1"/>
    <property type="molecule type" value="Genomic_DNA"/>
</dbReference>
<reference evidence="11 13" key="1">
    <citation type="journal article" date="2015" name="Genome Announc.">
        <title>Expanding the biotechnology potential of lactobacilli through comparative genomics of 213 strains and associated genera.</title>
        <authorList>
            <person name="Sun Z."/>
            <person name="Harris H.M."/>
            <person name="McCann A."/>
            <person name="Guo C."/>
            <person name="Argimon S."/>
            <person name="Zhang W."/>
            <person name="Yang X."/>
            <person name="Jeffery I.B."/>
            <person name="Cooney J.C."/>
            <person name="Kagawa T.F."/>
            <person name="Liu W."/>
            <person name="Song Y."/>
            <person name="Salvetti E."/>
            <person name="Wrobel A."/>
            <person name="Rasinkangas P."/>
            <person name="Parkhill J."/>
            <person name="Rea M.C."/>
            <person name="O'Sullivan O."/>
            <person name="Ritari J."/>
            <person name="Douillard F.P."/>
            <person name="Paul Ross R."/>
            <person name="Yang R."/>
            <person name="Briner A.E."/>
            <person name="Felis G.E."/>
            <person name="de Vos W.M."/>
            <person name="Barrangou R."/>
            <person name="Klaenhammer T.R."/>
            <person name="Caufield P.W."/>
            <person name="Cui Y."/>
            <person name="Zhang H."/>
            <person name="O'Toole P.W."/>
        </authorList>
    </citation>
    <scope>NUCLEOTIDE SEQUENCE [LARGE SCALE GENOMIC DNA]</scope>
    <source>
        <strain evidence="11 13">DSM 15353</strain>
    </source>
</reference>
<comment type="similarity">
    <text evidence="7 10">Belongs to the fluoride channel Fluc/FEX (TC 1.A.43) family.</text>
</comment>
<evidence type="ECO:0000256" key="9">
    <source>
        <dbReference type="ARBA" id="ARBA00049940"/>
    </source>
</evidence>
<comment type="subcellular location">
    <subcellularLocation>
        <location evidence="1 10">Cell membrane</location>
        <topology evidence="1 10">Multi-pass membrane protein</topology>
    </subcellularLocation>
</comment>
<proteinExistence type="inferred from homology"/>